<proteinExistence type="predicted"/>
<dbReference type="OrthoDB" id="10627136at2759"/>
<dbReference type="AlphaFoldDB" id="A0A8S1VBU6"/>
<comment type="caution">
    <text evidence="1">The sequence shown here is derived from an EMBL/GenBank/DDBJ whole genome shotgun (WGS) entry which is preliminary data.</text>
</comment>
<gene>
    <name evidence="1" type="ORF">POCTA_138.1.T0640105</name>
</gene>
<organism evidence="1 2">
    <name type="scientific">Paramecium octaurelia</name>
    <dbReference type="NCBI Taxonomy" id="43137"/>
    <lineage>
        <taxon>Eukaryota</taxon>
        <taxon>Sar</taxon>
        <taxon>Alveolata</taxon>
        <taxon>Ciliophora</taxon>
        <taxon>Intramacronucleata</taxon>
        <taxon>Oligohymenophorea</taxon>
        <taxon>Peniculida</taxon>
        <taxon>Parameciidae</taxon>
        <taxon>Paramecium</taxon>
    </lineage>
</organism>
<protein>
    <submittedName>
        <fullName evidence="1">Uncharacterized protein</fullName>
    </submittedName>
</protein>
<evidence type="ECO:0000313" key="1">
    <source>
        <dbReference type="EMBL" id="CAD8174680.1"/>
    </source>
</evidence>
<sequence>MRISSKIKLIVKKFIYQSKIYADLDASQLKLDVQNSVQYVKENARKKLMIAIISINVKMAINQEVFINYKLGMSGVLIGCHPTLYTCEEIQDDFSNKELETLRIGKKLNRITILF</sequence>
<reference evidence="1" key="1">
    <citation type="submission" date="2021-01" db="EMBL/GenBank/DDBJ databases">
        <authorList>
            <consortium name="Genoscope - CEA"/>
            <person name="William W."/>
        </authorList>
    </citation>
    <scope>NUCLEOTIDE SEQUENCE</scope>
</reference>
<accession>A0A8S1VBU6</accession>
<name>A0A8S1VBU6_PAROT</name>
<evidence type="ECO:0000313" key="2">
    <source>
        <dbReference type="Proteomes" id="UP000683925"/>
    </source>
</evidence>
<keyword evidence="2" id="KW-1185">Reference proteome</keyword>
<dbReference type="EMBL" id="CAJJDP010000063">
    <property type="protein sequence ID" value="CAD8174680.1"/>
    <property type="molecule type" value="Genomic_DNA"/>
</dbReference>
<dbReference type="Proteomes" id="UP000683925">
    <property type="component" value="Unassembled WGS sequence"/>
</dbReference>